<comment type="caution">
    <text evidence="20">The sequence shown here is derived from an EMBL/GenBank/DDBJ whole genome shotgun (WGS) entry which is preliminary data.</text>
</comment>
<evidence type="ECO:0000256" key="1">
    <source>
        <dbReference type="ARBA" id="ARBA00004613"/>
    </source>
</evidence>
<keyword evidence="9" id="KW-0961">Cell wall biogenesis/degradation</keyword>
<evidence type="ECO:0000256" key="9">
    <source>
        <dbReference type="ARBA" id="ARBA00023316"/>
    </source>
</evidence>
<proteinExistence type="inferred from homology"/>
<feature type="chain" id="PRO_5034093738" description="glucan endo-1,6-beta-glucosidase" evidence="18">
    <location>
        <begin position="19"/>
        <end position="427"/>
    </location>
</feature>
<evidence type="ECO:0000256" key="13">
    <source>
        <dbReference type="ARBA" id="ARBA00038935"/>
    </source>
</evidence>
<keyword evidence="21" id="KW-1185">Reference proteome</keyword>
<dbReference type="GO" id="GO:0004338">
    <property type="term" value="F:glucan exo-1,3-beta-glucosidase activity"/>
    <property type="evidence" value="ECO:0007669"/>
    <property type="project" value="TreeGrafter"/>
</dbReference>
<feature type="signal peptide" evidence="18">
    <location>
        <begin position="1"/>
        <end position="18"/>
    </location>
</feature>
<evidence type="ECO:0000313" key="20">
    <source>
        <dbReference type="EMBL" id="TVY25684.1"/>
    </source>
</evidence>
<dbReference type="GO" id="GO:0009251">
    <property type="term" value="P:glucan catabolic process"/>
    <property type="evidence" value="ECO:0007669"/>
    <property type="project" value="TreeGrafter"/>
</dbReference>
<dbReference type="GO" id="GO:0009986">
    <property type="term" value="C:cell surface"/>
    <property type="evidence" value="ECO:0007669"/>
    <property type="project" value="TreeGrafter"/>
</dbReference>
<evidence type="ECO:0000256" key="14">
    <source>
        <dbReference type="ARBA" id="ARBA00041472"/>
    </source>
</evidence>
<evidence type="ECO:0000256" key="11">
    <source>
        <dbReference type="ARBA" id="ARBA00036633"/>
    </source>
</evidence>
<gene>
    <name evidence="20" type="primary">exgB</name>
    <name evidence="20" type="ORF">LHYA1_G005922</name>
</gene>
<dbReference type="GO" id="GO:0071555">
    <property type="term" value="P:cell wall organization"/>
    <property type="evidence" value="ECO:0007669"/>
    <property type="project" value="UniProtKB-KW"/>
</dbReference>
<dbReference type="AlphaFoldDB" id="A0A8H8R2H0"/>
<dbReference type="PANTHER" id="PTHR31297">
    <property type="entry name" value="GLUCAN ENDO-1,6-BETA-GLUCOSIDASE B"/>
    <property type="match status" value="1"/>
</dbReference>
<evidence type="ECO:0000256" key="6">
    <source>
        <dbReference type="ARBA" id="ARBA00023180"/>
    </source>
</evidence>
<evidence type="ECO:0000256" key="16">
    <source>
        <dbReference type="ARBA" id="ARBA00043257"/>
    </source>
</evidence>
<dbReference type="Pfam" id="PF00150">
    <property type="entry name" value="Cellulase"/>
    <property type="match status" value="1"/>
</dbReference>
<evidence type="ECO:0000256" key="7">
    <source>
        <dbReference type="ARBA" id="ARBA00023277"/>
    </source>
</evidence>
<dbReference type="FunFam" id="3.20.20.80:FF:000269">
    <property type="entry name" value="Probable glucan endo-1,6-beta-glucosidase B"/>
    <property type="match status" value="1"/>
</dbReference>
<evidence type="ECO:0000256" key="5">
    <source>
        <dbReference type="ARBA" id="ARBA00022801"/>
    </source>
</evidence>
<dbReference type="Proteomes" id="UP000431533">
    <property type="component" value="Unassembled WGS sequence"/>
</dbReference>
<keyword evidence="10" id="KW-0624">Polysaccharide degradation</keyword>
<evidence type="ECO:0000256" key="4">
    <source>
        <dbReference type="ARBA" id="ARBA00022729"/>
    </source>
</evidence>
<comment type="similarity">
    <text evidence="2 17">Belongs to the glycosyl hydrolase 5 (cellulase A) family.</text>
</comment>
<accession>A0A8H8R2H0</accession>
<dbReference type="EC" id="3.2.1.75" evidence="13"/>
<evidence type="ECO:0000256" key="10">
    <source>
        <dbReference type="ARBA" id="ARBA00023326"/>
    </source>
</evidence>
<evidence type="ECO:0000256" key="2">
    <source>
        <dbReference type="ARBA" id="ARBA00005641"/>
    </source>
</evidence>
<dbReference type="Gene3D" id="3.20.20.80">
    <property type="entry name" value="Glycosidases"/>
    <property type="match status" value="1"/>
</dbReference>
<dbReference type="GO" id="GO:0046557">
    <property type="term" value="F:glucan endo-1,6-beta-glucosidase activity"/>
    <property type="evidence" value="ECO:0007669"/>
    <property type="project" value="UniProtKB-EC"/>
</dbReference>
<name>A0A8H8R2H0_9HELO</name>
<evidence type="ECO:0000256" key="8">
    <source>
        <dbReference type="ARBA" id="ARBA00023295"/>
    </source>
</evidence>
<evidence type="ECO:0000259" key="19">
    <source>
        <dbReference type="Pfam" id="PF00150"/>
    </source>
</evidence>
<evidence type="ECO:0000256" key="17">
    <source>
        <dbReference type="RuleBase" id="RU361153"/>
    </source>
</evidence>
<evidence type="ECO:0000256" key="15">
    <source>
        <dbReference type="ARBA" id="ARBA00042025"/>
    </source>
</evidence>
<dbReference type="PANTHER" id="PTHR31297:SF39">
    <property type="entry name" value="GLUCAN ENDO-1,6-BETA-GLUCOSIDASE B"/>
    <property type="match status" value="1"/>
</dbReference>
<keyword evidence="7" id="KW-0119">Carbohydrate metabolism</keyword>
<dbReference type="GeneID" id="41986120"/>
<evidence type="ECO:0000256" key="18">
    <source>
        <dbReference type="SAM" id="SignalP"/>
    </source>
</evidence>
<evidence type="ECO:0000313" key="21">
    <source>
        <dbReference type="Proteomes" id="UP000431533"/>
    </source>
</evidence>
<dbReference type="RefSeq" id="XP_031004472.1">
    <property type="nucleotide sequence ID" value="XM_031150864.1"/>
</dbReference>
<keyword evidence="3" id="KW-0964">Secreted</keyword>
<reference evidence="20 21" key="1">
    <citation type="submission" date="2018-05" db="EMBL/GenBank/DDBJ databases">
        <title>Genome sequencing and assembly of the regulated plant pathogen Lachnellula willkommii and related sister species for the development of diagnostic species identification markers.</title>
        <authorList>
            <person name="Giroux E."/>
            <person name="Bilodeau G."/>
        </authorList>
    </citation>
    <scope>NUCLEOTIDE SEQUENCE [LARGE SCALE GENOMIC DNA]</scope>
    <source>
        <strain evidence="20 21">CBS 185.66</strain>
    </source>
</reference>
<keyword evidence="6" id="KW-0325">Glycoprotein</keyword>
<dbReference type="OrthoDB" id="1887033at2759"/>
<comment type="catalytic activity">
    <reaction evidence="11">
        <text>Random hydrolysis of (1-&gt;6)-linkages in (1-&gt;6)-beta-D-glucans.</text>
        <dbReference type="EC" id="3.2.1.75"/>
    </reaction>
</comment>
<feature type="domain" description="Glycoside hydrolase family 5" evidence="19">
    <location>
        <begin position="108"/>
        <end position="394"/>
    </location>
</feature>
<comment type="function">
    <text evidence="12">Beta-glucanases participate in the metabolism of beta-glucan, the main structural component of the cell wall. Acts on lutean, pustulan and 1,6-oligo-beta-D-glucosides.</text>
</comment>
<keyword evidence="8 17" id="KW-0326">Glycosidase</keyword>
<protein>
    <recommendedName>
        <fullName evidence="13">glucan endo-1,6-beta-glucosidase</fullName>
        <ecNumber evidence="13">3.2.1.75</ecNumber>
    </recommendedName>
    <alternativeName>
        <fullName evidence="15">Beta-1,6-glucanase B</fullName>
    </alternativeName>
    <alternativeName>
        <fullName evidence="14">Endo-1,6-beta-D-glucanase B</fullName>
    </alternativeName>
    <alternativeName>
        <fullName evidence="16">Endo-1,6-beta-glucanase B</fullName>
    </alternativeName>
</protein>
<evidence type="ECO:0000256" key="12">
    <source>
        <dbReference type="ARBA" id="ARBA00037628"/>
    </source>
</evidence>
<evidence type="ECO:0000256" key="3">
    <source>
        <dbReference type="ARBA" id="ARBA00022525"/>
    </source>
</evidence>
<dbReference type="SUPFAM" id="SSF51445">
    <property type="entry name" value="(Trans)glycosidases"/>
    <property type="match status" value="1"/>
</dbReference>
<comment type="subcellular location">
    <subcellularLocation>
        <location evidence="1">Secreted</location>
    </subcellularLocation>
</comment>
<dbReference type="GO" id="GO:0005576">
    <property type="term" value="C:extracellular region"/>
    <property type="evidence" value="ECO:0007669"/>
    <property type="project" value="UniProtKB-SubCell"/>
</dbReference>
<dbReference type="EMBL" id="QGMH01000088">
    <property type="protein sequence ID" value="TVY25684.1"/>
    <property type="molecule type" value="Genomic_DNA"/>
</dbReference>
<organism evidence="20 21">
    <name type="scientific">Lachnellula hyalina</name>
    <dbReference type="NCBI Taxonomy" id="1316788"/>
    <lineage>
        <taxon>Eukaryota</taxon>
        <taxon>Fungi</taxon>
        <taxon>Dikarya</taxon>
        <taxon>Ascomycota</taxon>
        <taxon>Pezizomycotina</taxon>
        <taxon>Leotiomycetes</taxon>
        <taxon>Helotiales</taxon>
        <taxon>Lachnaceae</taxon>
        <taxon>Lachnellula</taxon>
    </lineage>
</organism>
<dbReference type="InterPro" id="IPR001547">
    <property type="entry name" value="Glyco_hydro_5"/>
</dbReference>
<dbReference type="InterPro" id="IPR050386">
    <property type="entry name" value="Glycosyl_hydrolase_5"/>
</dbReference>
<keyword evidence="5 17" id="KW-0378">Hydrolase</keyword>
<sequence length="427" mass="47537">MFATYLALFTLVVSHASAWFPGVQKQIFALDGTNLFNDTKLFNGNDTSQGNSISQRWLQASGKVRGVNLGSLFVFEPWLAGTEWSNMGCGSYNSEFDCVSALGQSTANSVFQNHWNTWITQSDITQMQSYGLNTIRIPVGYWMMESLVYSDSEHFPQGGLSYLQRVCGWASDAGFYIIIDLHGAPGAQVSQNSDTGQYASSPGFYADYQYDRATQFLSWLTTIIHSTNEFRNVGMIGIVNEPVQNPDTIGTLRSSYYPNAYSAIRNAESAAGVTSNNYVHVETMNALWGSGDPNQYMSNTNFMAYDDHRYIKWDSSVAVSQAAYISDSCNNNRNSDNETPTIVGEFSLSVPDDVQWTSGWDPTDNKSFYTQWFAAQVLSYEKNTNGWIFWTWKSQLGDYRWSYQDAVAAGVIPNNPGNVNQAACNGV</sequence>
<dbReference type="InterPro" id="IPR017853">
    <property type="entry name" value="GH"/>
</dbReference>
<keyword evidence="4 18" id="KW-0732">Signal</keyword>